<dbReference type="InterPro" id="IPR031538">
    <property type="entry name" value="Anti-TRAP"/>
</dbReference>
<dbReference type="RefSeq" id="WP_281795810.1">
    <property type="nucleotide sequence ID" value="NZ_BSDR01000001.1"/>
</dbReference>
<proteinExistence type="predicted"/>
<dbReference type="Pfam" id="PF15777">
    <property type="entry name" value="Anti-TRAP"/>
    <property type="match status" value="1"/>
</dbReference>
<dbReference type="AlphaFoldDB" id="A0A9W6FVV9"/>
<dbReference type="Gene3D" id="6.20.20.10">
    <property type="match status" value="1"/>
</dbReference>
<protein>
    <submittedName>
        <fullName evidence="1">Uncharacterized protein</fullName>
    </submittedName>
</protein>
<organism evidence="1 2">
    <name type="scientific">Desulforhabdus amnigena</name>
    <dbReference type="NCBI Taxonomy" id="40218"/>
    <lineage>
        <taxon>Bacteria</taxon>
        <taxon>Pseudomonadati</taxon>
        <taxon>Thermodesulfobacteriota</taxon>
        <taxon>Syntrophobacteria</taxon>
        <taxon>Syntrophobacterales</taxon>
        <taxon>Syntrophobacteraceae</taxon>
        <taxon>Desulforhabdus</taxon>
    </lineage>
</organism>
<keyword evidence="2" id="KW-1185">Reference proteome</keyword>
<name>A0A9W6FVV9_9BACT</name>
<evidence type="ECO:0000313" key="1">
    <source>
        <dbReference type="EMBL" id="GLI35777.1"/>
    </source>
</evidence>
<dbReference type="EMBL" id="BSDR01000001">
    <property type="protein sequence ID" value="GLI35777.1"/>
    <property type="molecule type" value="Genomic_DNA"/>
</dbReference>
<evidence type="ECO:0000313" key="2">
    <source>
        <dbReference type="Proteomes" id="UP001144372"/>
    </source>
</evidence>
<dbReference type="Proteomes" id="UP001144372">
    <property type="component" value="Unassembled WGS sequence"/>
</dbReference>
<comment type="caution">
    <text evidence="1">The sequence shown here is derived from an EMBL/GenBank/DDBJ whole genome shotgun (WGS) entry which is preliminary data.</text>
</comment>
<sequence length="66" mass="7414">MALPELDFKCWRCWGEGVISLGDHGDMVECPECGGIGWIPTEDGKQLLEFLHRHLAIEVGEDESEE</sequence>
<accession>A0A9W6FVV9</accession>
<gene>
    <name evidence="1" type="ORF">DAMNIGENAA_32100</name>
</gene>
<reference evidence="1" key="1">
    <citation type="submission" date="2022-12" db="EMBL/GenBank/DDBJ databases">
        <title>Reference genome sequencing for broad-spectrum identification of bacterial and archaeal isolates by mass spectrometry.</title>
        <authorList>
            <person name="Sekiguchi Y."/>
            <person name="Tourlousse D.M."/>
        </authorList>
    </citation>
    <scope>NUCLEOTIDE SEQUENCE</scope>
    <source>
        <strain evidence="1">ASRB1</strain>
    </source>
</reference>